<dbReference type="RefSeq" id="WP_344963571.1">
    <property type="nucleotide sequence ID" value="NZ_BAAAXZ010000109.1"/>
</dbReference>
<proteinExistence type="predicted"/>
<evidence type="ECO:0000313" key="2">
    <source>
        <dbReference type="EMBL" id="GAA2931065.1"/>
    </source>
</evidence>
<dbReference type="PANTHER" id="PTHR42820:SF1">
    <property type="entry name" value="SHORT-CHAIN DEHYDROGENASE_REDUCTASE FAMILY PROTEIN"/>
    <property type="match status" value="1"/>
</dbReference>
<dbReference type="SUPFAM" id="SSF51735">
    <property type="entry name" value="NAD(P)-binding Rossmann-fold domains"/>
    <property type="match status" value="1"/>
</dbReference>
<dbReference type="InterPro" id="IPR036291">
    <property type="entry name" value="NAD(P)-bd_dom_sf"/>
</dbReference>
<dbReference type="PANTHER" id="PTHR42820">
    <property type="entry name" value="SHORT-CHAIN DEHYDROGENASE REDUCTASE"/>
    <property type="match status" value="1"/>
</dbReference>
<dbReference type="CDD" id="cd05233">
    <property type="entry name" value="SDR_c"/>
    <property type="match status" value="1"/>
</dbReference>
<accession>A0ABP6JHE6</accession>
<dbReference type="PRINTS" id="PR01397">
    <property type="entry name" value="DHBDHDRGNASE"/>
</dbReference>
<evidence type="ECO:0000256" key="1">
    <source>
        <dbReference type="SAM" id="MobiDB-lite"/>
    </source>
</evidence>
<keyword evidence="3" id="KW-1185">Reference proteome</keyword>
<feature type="compositionally biased region" description="Basic and acidic residues" evidence="1">
    <location>
        <begin position="177"/>
        <end position="186"/>
    </location>
</feature>
<dbReference type="InterPro" id="IPR002347">
    <property type="entry name" value="SDR_fam"/>
</dbReference>
<protein>
    <submittedName>
        <fullName evidence="2">Uncharacterized protein</fullName>
    </submittedName>
</protein>
<sequence length="218" mass="22210">MVGGASGIGAACAQRLAKEGTTTVVADLDEDGTVRVASRITVAGGAAPPRRLDVTAPDAVTRVVEEAATMRGGLRIVVNRTGGMGALRPLAELPSADFDAVMRVNLYGVFHSMRCQPAAMADRGGVIANLSSIAARSGFRGHAAYAAAKQGVPRAAPYCHSRIRRPRHPGPAGVTRHRGDADDHRPAALGQAGRGGAVGPRRTPAPAGSTNGPAGTRS</sequence>
<dbReference type="EMBL" id="BAAAXZ010000109">
    <property type="protein sequence ID" value="GAA2931065.1"/>
    <property type="molecule type" value="Genomic_DNA"/>
</dbReference>
<reference evidence="3" key="1">
    <citation type="journal article" date="2019" name="Int. J. Syst. Evol. Microbiol.">
        <title>The Global Catalogue of Microorganisms (GCM) 10K type strain sequencing project: providing services to taxonomists for standard genome sequencing and annotation.</title>
        <authorList>
            <consortium name="The Broad Institute Genomics Platform"/>
            <consortium name="The Broad Institute Genome Sequencing Center for Infectious Disease"/>
            <person name="Wu L."/>
            <person name="Ma J."/>
        </authorList>
    </citation>
    <scope>NUCLEOTIDE SEQUENCE [LARGE SCALE GENOMIC DNA]</scope>
    <source>
        <strain evidence="3">JCM 4087</strain>
    </source>
</reference>
<dbReference type="Proteomes" id="UP001501102">
    <property type="component" value="Unassembled WGS sequence"/>
</dbReference>
<feature type="region of interest" description="Disordered" evidence="1">
    <location>
        <begin position="161"/>
        <end position="218"/>
    </location>
</feature>
<evidence type="ECO:0000313" key="3">
    <source>
        <dbReference type="Proteomes" id="UP001501102"/>
    </source>
</evidence>
<comment type="caution">
    <text evidence="2">The sequence shown here is derived from an EMBL/GenBank/DDBJ whole genome shotgun (WGS) entry which is preliminary data.</text>
</comment>
<organism evidence="2 3">
    <name type="scientific">Streptomyces thioluteus</name>
    <dbReference type="NCBI Taxonomy" id="66431"/>
    <lineage>
        <taxon>Bacteria</taxon>
        <taxon>Bacillati</taxon>
        <taxon>Actinomycetota</taxon>
        <taxon>Actinomycetes</taxon>
        <taxon>Kitasatosporales</taxon>
        <taxon>Streptomycetaceae</taxon>
        <taxon>Streptomyces</taxon>
    </lineage>
</organism>
<dbReference type="Gene3D" id="3.40.50.720">
    <property type="entry name" value="NAD(P)-binding Rossmann-like Domain"/>
    <property type="match status" value="1"/>
</dbReference>
<dbReference type="Pfam" id="PF00106">
    <property type="entry name" value="adh_short"/>
    <property type="match status" value="1"/>
</dbReference>
<feature type="compositionally biased region" description="Polar residues" evidence="1">
    <location>
        <begin position="208"/>
        <end position="218"/>
    </location>
</feature>
<name>A0ABP6JHE6_STRTU</name>
<dbReference type="InterPro" id="IPR003560">
    <property type="entry name" value="DHB_DH"/>
</dbReference>
<gene>
    <name evidence="2" type="ORF">GCM10020221_28620</name>
</gene>